<dbReference type="Proteomes" id="UP000642993">
    <property type="component" value="Unassembled WGS sequence"/>
</dbReference>
<feature type="region of interest" description="Disordered" evidence="1">
    <location>
        <begin position="335"/>
        <end position="356"/>
    </location>
</feature>
<evidence type="ECO:0000313" key="4">
    <source>
        <dbReference type="Proteomes" id="UP000642993"/>
    </source>
</evidence>
<proteinExistence type="predicted"/>
<comment type="caution">
    <text evidence="3">The sequence shown here is derived from an EMBL/GenBank/DDBJ whole genome shotgun (WGS) entry which is preliminary data.</text>
</comment>
<sequence>MTTWTADILGDDFEQCTIELGTDPDGEGEIVATLVRHVPPDGRFPAAHSAALYVHGYSDYFFQRHLAEAFAAAGHAFYAIDLRKCGRSQRAGLTPHFVTDLAVYDEELGAAIDIMRAELLAGAGDRIVVSAHSTGGLIVPLWLDRLEQTEGGTSSRGIIGMVLNSPWFDMQGSWWLRSVGTAAIDAVGRVQPLRIAQDAKFDGYGTSLHRERHGQWEFDTEWKPYGGYAARFGWLRAVRRGHLQLHRGLETGVPSLILRSDRTWFSPHYQPEIDTVDCVLDVRQIAKWSGCVGNRVSVVPITGARHDVFLSNEPALSEALRELEIFLEWLASQDARERGAEEPASGTRETSDAPAR</sequence>
<dbReference type="EMBL" id="JACYWE010000001">
    <property type="protein sequence ID" value="MBD8505474.1"/>
    <property type="molecule type" value="Genomic_DNA"/>
</dbReference>
<dbReference type="Pfam" id="PF12146">
    <property type="entry name" value="Hydrolase_4"/>
    <property type="match status" value="1"/>
</dbReference>
<keyword evidence="3" id="KW-0378">Hydrolase</keyword>
<dbReference type="RefSeq" id="WP_192037901.1">
    <property type="nucleotide sequence ID" value="NZ_JACYWE010000001.1"/>
</dbReference>
<protein>
    <submittedName>
        <fullName evidence="3">Alpha/beta hydrolase</fullName>
    </submittedName>
</protein>
<dbReference type="InterPro" id="IPR022742">
    <property type="entry name" value="Hydrolase_4"/>
</dbReference>
<dbReference type="SUPFAM" id="SSF53474">
    <property type="entry name" value="alpha/beta-Hydrolases"/>
    <property type="match status" value="1"/>
</dbReference>
<evidence type="ECO:0000256" key="1">
    <source>
        <dbReference type="SAM" id="MobiDB-lite"/>
    </source>
</evidence>
<accession>A0A927PL48</accession>
<organism evidence="3 4">
    <name type="scientific">Lolliginicoccus lacisalsi</name>
    <dbReference type="NCBI Taxonomy" id="2742202"/>
    <lineage>
        <taxon>Bacteria</taxon>
        <taxon>Bacillati</taxon>
        <taxon>Actinomycetota</taxon>
        <taxon>Actinomycetes</taxon>
        <taxon>Mycobacteriales</taxon>
        <taxon>Hoyosellaceae</taxon>
        <taxon>Lolliginicoccus</taxon>
    </lineage>
</organism>
<gene>
    <name evidence="3" type="ORF">HT102_03085</name>
</gene>
<keyword evidence="4" id="KW-1185">Reference proteome</keyword>
<evidence type="ECO:0000259" key="2">
    <source>
        <dbReference type="Pfam" id="PF12146"/>
    </source>
</evidence>
<dbReference type="InterPro" id="IPR029058">
    <property type="entry name" value="AB_hydrolase_fold"/>
</dbReference>
<evidence type="ECO:0000313" key="3">
    <source>
        <dbReference type="EMBL" id="MBD8505474.1"/>
    </source>
</evidence>
<feature type="domain" description="Serine aminopeptidase S33" evidence="2">
    <location>
        <begin position="50"/>
        <end position="189"/>
    </location>
</feature>
<reference evidence="3" key="1">
    <citation type="submission" date="2020-09" db="EMBL/GenBank/DDBJ databases">
        <title>Hoyosella lacisalsi sp. nov., a halotolerant actinobacterium isolated from soil of Lake Gudzhirganskoe.</title>
        <authorList>
            <person name="Yang Q."/>
            <person name="Guo P.Y."/>
            <person name="Liu S.W."/>
            <person name="Li F.N."/>
            <person name="Sun C.H."/>
        </authorList>
    </citation>
    <scope>NUCLEOTIDE SEQUENCE</scope>
    <source>
        <strain evidence="3">G463</strain>
    </source>
</reference>
<dbReference type="AlphaFoldDB" id="A0A927PL48"/>
<dbReference type="Gene3D" id="3.40.50.1820">
    <property type="entry name" value="alpha/beta hydrolase"/>
    <property type="match status" value="1"/>
</dbReference>
<dbReference type="GO" id="GO:0016787">
    <property type="term" value="F:hydrolase activity"/>
    <property type="evidence" value="ECO:0007669"/>
    <property type="project" value="UniProtKB-KW"/>
</dbReference>
<name>A0A927PL48_9ACTN</name>